<sequence length="462" mass="51905">MSSSAPRSGERVIHQDFIARIRYSNALPPPPNPPKLLDIPNVGLSSGQYTNPGFASRLAREQPLNIEADAELGMPLDLVGMPGVFDGDESSIQAPVQTPAVHPHDKALLRPLAALGKLKAPEANVSFLRRTEYISSMVPRRHENSSPRALLAKAKKPQRIADSAADSPQVIKRKIDRSFEVAEQDLKDAKKLKHPTKKHLKLVEAIPLLPDLDAFPDSGAYVTIKFLTNPMSTANNSYDTRLLSGLFRPIDRTESEEAAYEAALAAHEQDPYNVPKPQNLMNYDFYLGQNSETGVNFQRMFDVEDPDQENETLYTDRTNGCFQFNRIRAYETAQETELDQPTKYQDEILLAYNDDATYPRQKAMYYYPVMQKSTVRPQRTKNIARTAGIHDQQEQIVDQLDVTVDNPNEDMLDAMKRYKEAPLGWEQEQEGEAEEDNAAGSPDGQREKSPSEDRDADGDDEE</sequence>
<dbReference type="GO" id="GO:0000993">
    <property type="term" value="F:RNA polymerase II complex binding"/>
    <property type="evidence" value="ECO:0007669"/>
    <property type="project" value="TreeGrafter"/>
</dbReference>
<evidence type="ECO:0000256" key="2">
    <source>
        <dbReference type="ARBA" id="ARBA00007560"/>
    </source>
</evidence>
<dbReference type="InterPro" id="IPR007133">
    <property type="entry name" value="RNA_pol_II-assoc_Paf1"/>
</dbReference>
<dbReference type="Proteomes" id="UP000039046">
    <property type="component" value="Unassembled WGS sequence"/>
</dbReference>
<proteinExistence type="inferred from homology"/>
<keyword evidence="3" id="KW-0539">Nucleus</keyword>
<dbReference type="AlphaFoldDB" id="A0A0A1TGK6"/>
<organism evidence="5 6">
    <name type="scientific">[Torrubiella] hemipterigena</name>
    <dbReference type="NCBI Taxonomy" id="1531966"/>
    <lineage>
        <taxon>Eukaryota</taxon>
        <taxon>Fungi</taxon>
        <taxon>Dikarya</taxon>
        <taxon>Ascomycota</taxon>
        <taxon>Pezizomycotina</taxon>
        <taxon>Sordariomycetes</taxon>
        <taxon>Hypocreomycetidae</taxon>
        <taxon>Hypocreales</taxon>
        <taxon>Clavicipitaceae</taxon>
        <taxon>Clavicipitaceae incertae sedis</taxon>
        <taxon>'Torrubiella' clade</taxon>
    </lineage>
</organism>
<dbReference type="GO" id="GO:0006368">
    <property type="term" value="P:transcription elongation by RNA polymerase II"/>
    <property type="evidence" value="ECO:0007669"/>
    <property type="project" value="InterPro"/>
</dbReference>
<dbReference type="GO" id="GO:0016593">
    <property type="term" value="C:Cdc73/Paf1 complex"/>
    <property type="evidence" value="ECO:0007669"/>
    <property type="project" value="InterPro"/>
</dbReference>
<dbReference type="EMBL" id="CDHN01000002">
    <property type="protein sequence ID" value="CEJ89418.1"/>
    <property type="molecule type" value="Genomic_DNA"/>
</dbReference>
<evidence type="ECO:0000256" key="3">
    <source>
        <dbReference type="ARBA" id="ARBA00023242"/>
    </source>
</evidence>
<evidence type="ECO:0000256" key="1">
    <source>
        <dbReference type="ARBA" id="ARBA00004123"/>
    </source>
</evidence>
<protein>
    <submittedName>
        <fullName evidence="5">Putative Chromatin remodeling complex subunit</fullName>
    </submittedName>
</protein>
<feature type="region of interest" description="Disordered" evidence="4">
    <location>
        <begin position="415"/>
        <end position="462"/>
    </location>
</feature>
<dbReference type="CDD" id="cd15841">
    <property type="entry name" value="SNARE_Qc"/>
    <property type="match status" value="1"/>
</dbReference>
<accession>A0A0A1TGK6</accession>
<dbReference type="PANTHER" id="PTHR23188:SF12">
    <property type="entry name" value="RNA POLYMERASE II-ASSOCIATED FACTOR 1 HOMOLOG"/>
    <property type="match status" value="1"/>
</dbReference>
<keyword evidence="6" id="KW-1185">Reference proteome</keyword>
<name>A0A0A1TGK6_9HYPO</name>
<dbReference type="Pfam" id="PF03985">
    <property type="entry name" value="Paf1"/>
    <property type="match status" value="1"/>
</dbReference>
<comment type="similarity">
    <text evidence="2">Belongs to the PAF1 family.</text>
</comment>
<dbReference type="STRING" id="1531966.A0A0A1TGK6"/>
<evidence type="ECO:0000313" key="6">
    <source>
        <dbReference type="Proteomes" id="UP000039046"/>
    </source>
</evidence>
<dbReference type="GO" id="GO:0003682">
    <property type="term" value="F:chromatin binding"/>
    <property type="evidence" value="ECO:0007669"/>
    <property type="project" value="TreeGrafter"/>
</dbReference>
<evidence type="ECO:0000313" key="5">
    <source>
        <dbReference type="EMBL" id="CEJ89418.1"/>
    </source>
</evidence>
<comment type="subcellular location">
    <subcellularLocation>
        <location evidence="1">Nucleus</location>
    </subcellularLocation>
</comment>
<gene>
    <name evidence="5" type="ORF">VHEMI05260</name>
</gene>
<reference evidence="5 6" key="1">
    <citation type="journal article" date="2015" name="Genome Announc.">
        <title>Draft Genome Sequence and Gene Annotation of the Entomopathogenic Fungus Verticillium hemipterigenum.</title>
        <authorList>
            <person name="Horn F."/>
            <person name="Habel A."/>
            <person name="Scharf D.H."/>
            <person name="Dworschak J."/>
            <person name="Brakhage A.A."/>
            <person name="Guthke R."/>
            <person name="Hertweck C."/>
            <person name="Linde J."/>
        </authorList>
    </citation>
    <scope>NUCLEOTIDE SEQUENCE [LARGE SCALE GENOMIC DNA]</scope>
</reference>
<evidence type="ECO:0000256" key="4">
    <source>
        <dbReference type="SAM" id="MobiDB-lite"/>
    </source>
</evidence>
<feature type="region of interest" description="Disordered" evidence="4">
    <location>
        <begin position="144"/>
        <end position="167"/>
    </location>
</feature>
<feature type="compositionally biased region" description="Acidic residues" evidence="4">
    <location>
        <begin position="427"/>
        <end position="437"/>
    </location>
</feature>
<feature type="compositionally biased region" description="Basic and acidic residues" evidence="4">
    <location>
        <begin position="444"/>
        <end position="453"/>
    </location>
</feature>
<dbReference type="PANTHER" id="PTHR23188">
    <property type="entry name" value="RNA POLYMERASE II-ASSOCIATED FACTOR 1 HOMOLOG"/>
    <property type="match status" value="1"/>
</dbReference>
<dbReference type="HOGENOM" id="CLU_021991_1_1_1"/>